<evidence type="ECO:0000259" key="2">
    <source>
        <dbReference type="Pfam" id="PF12146"/>
    </source>
</evidence>
<dbReference type="Proteomes" id="UP000198242">
    <property type="component" value="Chromosome I"/>
</dbReference>
<dbReference type="InterPro" id="IPR051044">
    <property type="entry name" value="MAG_DAG_Lipase"/>
</dbReference>
<dbReference type="GO" id="GO:0016787">
    <property type="term" value="F:hydrolase activity"/>
    <property type="evidence" value="ECO:0007669"/>
    <property type="project" value="UniProtKB-KW"/>
</dbReference>
<accession>A0A1C4VJ71</accession>
<feature type="region of interest" description="Disordered" evidence="1">
    <location>
        <begin position="347"/>
        <end position="376"/>
    </location>
</feature>
<evidence type="ECO:0000256" key="1">
    <source>
        <dbReference type="SAM" id="MobiDB-lite"/>
    </source>
</evidence>
<dbReference type="InterPro" id="IPR029058">
    <property type="entry name" value="AB_hydrolase_fold"/>
</dbReference>
<keyword evidence="3" id="KW-0378">Hydrolase</keyword>
<proteinExistence type="predicted"/>
<dbReference type="SUPFAM" id="SSF53474">
    <property type="entry name" value="alpha/beta-Hydrolases"/>
    <property type="match status" value="1"/>
</dbReference>
<sequence>MTDRAVDNHLIKVLICYRASPGYRRVASRRTVAVVEPDVLGPPYERQTIDLGVDDEGPVVATLVRRRAERPTRRAVLYVHGFVDYFFQTHVADFFAARGWDFYALDLRKYGRSLRPHQTPNFCRDLSDYFPELDAAVEIIRTDEGQDTLLAMGHSTGGLITSLWAHARREAGLVDGLFLNSPFFDLNAPWLVRRPLAAAVARLGRRAPHRVLPLGLGTVYGESLHADHRGEWRYDLAWKPLAGFPVRAGWLNAIRTGQRQLRAGLDIPVPVLLACSTRSYRGIKWHESATLADAVLDVEHMVRWAPRLGRHVTLARFDGGLHDLTLSSPAVRERVFTEAGRWAEAFLGAGPTDPAPASPPVAREPVEDRADAAAEG</sequence>
<dbReference type="EMBL" id="LT607411">
    <property type="protein sequence ID" value="SCE84054.1"/>
    <property type="molecule type" value="Genomic_DNA"/>
</dbReference>
<feature type="compositionally biased region" description="Basic and acidic residues" evidence="1">
    <location>
        <begin position="364"/>
        <end position="376"/>
    </location>
</feature>
<gene>
    <name evidence="3" type="ORF">GA0074695_1524</name>
</gene>
<feature type="domain" description="Serine aminopeptidase S33" evidence="2">
    <location>
        <begin position="71"/>
        <end position="277"/>
    </location>
</feature>
<dbReference type="InterPro" id="IPR022742">
    <property type="entry name" value="Hydrolase_4"/>
</dbReference>
<evidence type="ECO:0000313" key="4">
    <source>
        <dbReference type="Proteomes" id="UP000198242"/>
    </source>
</evidence>
<protein>
    <submittedName>
        <fullName evidence="3">Lysophospholipase, alpha-beta hydrolase superfamily</fullName>
    </submittedName>
</protein>
<reference evidence="4" key="1">
    <citation type="submission" date="2016-06" db="EMBL/GenBank/DDBJ databases">
        <authorList>
            <person name="Varghese N."/>
            <person name="Submissions Spin"/>
        </authorList>
    </citation>
    <scope>NUCLEOTIDE SEQUENCE [LARGE SCALE GENOMIC DNA]</scope>
    <source>
        <strain evidence="4">DSM 43909</strain>
    </source>
</reference>
<dbReference type="AlphaFoldDB" id="A0A1C4VJ71"/>
<dbReference type="Gene3D" id="3.40.50.1820">
    <property type="entry name" value="alpha/beta hydrolase"/>
    <property type="match status" value="1"/>
</dbReference>
<evidence type="ECO:0000313" key="3">
    <source>
        <dbReference type="EMBL" id="SCE84054.1"/>
    </source>
</evidence>
<dbReference type="PANTHER" id="PTHR11614">
    <property type="entry name" value="PHOSPHOLIPASE-RELATED"/>
    <property type="match status" value="1"/>
</dbReference>
<name>A0A1C4VJ71_MICVI</name>
<organism evidence="3 4">
    <name type="scientific">Micromonospora viridifaciens</name>
    <dbReference type="NCBI Taxonomy" id="1881"/>
    <lineage>
        <taxon>Bacteria</taxon>
        <taxon>Bacillati</taxon>
        <taxon>Actinomycetota</taxon>
        <taxon>Actinomycetes</taxon>
        <taxon>Micromonosporales</taxon>
        <taxon>Micromonosporaceae</taxon>
        <taxon>Micromonospora</taxon>
    </lineage>
</organism>
<keyword evidence="4" id="KW-1185">Reference proteome</keyword>
<dbReference type="Pfam" id="PF12146">
    <property type="entry name" value="Hydrolase_4"/>
    <property type="match status" value="1"/>
</dbReference>